<protein>
    <submittedName>
        <fullName evidence="1">Uncharacterized protein</fullName>
    </submittedName>
</protein>
<sequence>NRQTRWTQNPVNREVRVGSTPTFGTSKKSDRNIYYLL</sequence>
<reference evidence="1" key="1">
    <citation type="journal article" date="2014" name="Front. Microbiol.">
        <title>High frequency of phylogenetically diverse reductive dehalogenase-homologous genes in deep subseafloor sedimentary metagenomes.</title>
        <authorList>
            <person name="Kawai M."/>
            <person name="Futagami T."/>
            <person name="Toyoda A."/>
            <person name="Takaki Y."/>
            <person name="Nishi S."/>
            <person name="Hori S."/>
            <person name="Arai W."/>
            <person name="Tsubouchi T."/>
            <person name="Morono Y."/>
            <person name="Uchiyama I."/>
            <person name="Ito T."/>
            <person name="Fujiyama A."/>
            <person name="Inagaki F."/>
            <person name="Takami H."/>
        </authorList>
    </citation>
    <scope>NUCLEOTIDE SEQUENCE</scope>
    <source>
        <strain evidence="1">Expedition CK06-06</strain>
    </source>
</reference>
<gene>
    <name evidence="1" type="ORF">S01H4_12739</name>
</gene>
<dbReference type="EMBL" id="BART01005504">
    <property type="protein sequence ID" value="GAG66765.1"/>
    <property type="molecule type" value="Genomic_DNA"/>
</dbReference>
<comment type="caution">
    <text evidence="1">The sequence shown here is derived from an EMBL/GenBank/DDBJ whole genome shotgun (WGS) entry which is preliminary data.</text>
</comment>
<proteinExistence type="predicted"/>
<dbReference type="AlphaFoldDB" id="X0ZB47"/>
<name>X0ZB47_9ZZZZ</name>
<organism evidence="1">
    <name type="scientific">marine sediment metagenome</name>
    <dbReference type="NCBI Taxonomy" id="412755"/>
    <lineage>
        <taxon>unclassified sequences</taxon>
        <taxon>metagenomes</taxon>
        <taxon>ecological metagenomes</taxon>
    </lineage>
</organism>
<evidence type="ECO:0000313" key="1">
    <source>
        <dbReference type="EMBL" id="GAG66765.1"/>
    </source>
</evidence>
<feature type="non-terminal residue" evidence="1">
    <location>
        <position position="1"/>
    </location>
</feature>
<accession>X0ZB47</accession>